<dbReference type="Gene3D" id="3.60.10.10">
    <property type="entry name" value="Endonuclease/exonuclease/phosphatase"/>
    <property type="match status" value="1"/>
</dbReference>
<dbReference type="GO" id="GO:0004519">
    <property type="term" value="F:endonuclease activity"/>
    <property type="evidence" value="ECO:0007669"/>
    <property type="project" value="UniProtKB-KW"/>
</dbReference>
<dbReference type="SUPFAM" id="SSF56219">
    <property type="entry name" value="DNase I-like"/>
    <property type="match status" value="1"/>
</dbReference>
<keyword evidence="2" id="KW-0378">Hydrolase</keyword>
<protein>
    <submittedName>
        <fullName evidence="2">Endonuclease</fullName>
    </submittedName>
</protein>
<dbReference type="PANTHER" id="PTHR11371">
    <property type="entry name" value="DEOXYRIBONUCLEASE"/>
    <property type="match status" value="1"/>
</dbReference>
<dbReference type="PANTHER" id="PTHR11371:SF31">
    <property type="entry name" value="EXTRACELLULAR NUCLEASE"/>
    <property type="match status" value="1"/>
</dbReference>
<dbReference type="InterPro" id="IPR036691">
    <property type="entry name" value="Endo/exonu/phosph_ase_sf"/>
</dbReference>
<dbReference type="Proteomes" id="UP000264753">
    <property type="component" value="Unassembled WGS sequence"/>
</dbReference>
<reference evidence="2 3" key="1">
    <citation type="journal article" date="2018" name="Nat. Biotechnol.">
        <title>A standardized bacterial taxonomy based on genome phylogeny substantially revises the tree of life.</title>
        <authorList>
            <person name="Parks D.H."/>
            <person name="Chuvochina M."/>
            <person name="Waite D.W."/>
            <person name="Rinke C."/>
            <person name="Skarshewski A."/>
            <person name="Chaumeil P.A."/>
            <person name="Hugenholtz P."/>
        </authorList>
    </citation>
    <scope>NUCLEOTIDE SEQUENCE [LARGE SCALE GENOMIC DNA]</scope>
    <source>
        <strain evidence="2">UBA8707</strain>
    </source>
</reference>
<dbReference type="AlphaFoldDB" id="A0A358HZT5"/>
<evidence type="ECO:0000259" key="1">
    <source>
        <dbReference type="Pfam" id="PF03372"/>
    </source>
</evidence>
<evidence type="ECO:0000313" key="3">
    <source>
        <dbReference type="Proteomes" id="UP000264753"/>
    </source>
</evidence>
<feature type="domain" description="Endonuclease/exonuclease/phosphatase" evidence="1">
    <location>
        <begin position="58"/>
        <end position="336"/>
    </location>
</feature>
<proteinExistence type="predicted"/>
<evidence type="ECO:0000313" key="2">
    <source>
        <dbReference type="EMBL" id="HBV00315.1"/>
    </source>
</evidence>
<dbReference type="Pfam" id="PF03372">
    <property type="entry name" value="Exo_endo_phos"/>
    <property type="match status" value="1"/>
</dbReference>
<gene>
    <name evidence="2" type="ORF">DEF21_20760</name>
</gene>
<sequence>MHHKLQCEGAVTNVKPIRDIENPIHRRFVASALLRLKDRLKSDILAGAEAETQSLRLASWNLMHFGNGGAYTREAESMMYIAEIIDHFDLVAIQEVNENLAALETLFRDHLGSGWDYIVTDTTEGSKGNGERLAFAFRKSKVWFRREAGEIVLPTGQKIVEPGRASDAGDAAVGRDDDDADGVQFARTPFSVAFQSGWFKFKLCTVHIFYGNASETSPEMAHRREEIRRIADFLAARQSKEQKVQGKAANFVLLGDFNIVSPEHHTMQALEGAGFVIPEAIKNAPTSLSGKHHYDQIAFRLADDRFSLLRSGVFSMFDVIYRNDDSDHYLDHVWGTAFDRNSDGNLRTRDQKENYYRRYYRKHQMSDHKLLWCEIQTDFSKDYLNAVLGDG</sequence>
<keyword evidence="2" id="KW-0255">Endonuclease</keyword>
<keyword evidence="2" id="KW-0540">Nuclease</keyword>
<comment type="caution">
    <text evidence="2">The sequence shown here is derived from an EMBL/GenBank/DDBJ whole genome shotgun (WGS) entry which is preliminary data.</text>
</comment>
<dbReference type="InterPro" id="IPR005135">
    <property type="entry name" value="Endo/exonuclease/phosphatase"/>
</dbReference>
<name>A0A358HZT5_9PROT</name>
<accession>A0A358HZT5</accession>
<dbReference type="CDD" id="cd10283">
    <property type="entry name" value="MnuA_DNase1-like"/>
    <property type="match status" value="1"/>
</dbReference>
<dbReference type="EMBL" id="DOOG01000166">
    <property type="protein sequence ID" value="HBV00315.1"/>
    <property type="molecule type" value="Genomic_DNA"/>
</dbReference>
<organism evidence="2 3">
    <name type="scientific">Thalassospira lucentensis</name>
    <dbReference type="NCBI Taxonomy" id="168935"/>
    <lineage>
        <taxon>Bacteria</taxon>
        <taxon>Pseudomonadati</taxon>
        <taxon>Pseudomonadota</taxon>
        <taxon>Alphaproteobacteria</taxon>
        <taxon>Rhodospirillales</taxon>
        <taxon>Thalassospiraceae</taxon>
        <taxon>Thalassospira</taxon>
    </lineage>
</organism>